<dbReference type="PROSITE" id="PS00330">
    <property type="entry name" value="HEMOLYSIN_CALCIUM"/>
    <property type="match status" value="3"/>
</dbReference>
<protein>
    <submittedName>
        <fullName evidence="3">M10 family metallopeptidase C-terminal domain-containing protein</fullName>
    </submittedName>
</protein>
<dbReference type="CDD" id="cd04277">
    <property type="entry name" value="ZnMc_serralysin_like"/>
    <property type="match status" value="1"/>
</dbReference>
<dbReference type="SUPFAM" id="SSF55486">
    <property type="entry name" value="Metalloproteases ('zincins'), catalytic domain"/>
    <property type="match status" value="1"/>
</dbReference>
<name>A0ABS7VID2_9HYPH</name>
<keyword evidence="4" id="KW-1185">Reference proteome</keyword>
<dbReference type="PANTHER" id="PTHR38340">
    <property type="entry name" value="S-LAYER PROTEIN"/>
    <property type="match status" value="1"/>
</dbReference>
<dbReference type="PANTHER" id="PTHR38340:SF1">
    <property type="entry name" value="S-LAYER PROTEIN"/>
    <property type="match status" value="1"/>
</dbReference>
<dbReference type="RefSeq" id="WP_224310962.1">
    <property type="nucleotide sequence ID" value="NZ_JAIRBM010000001.1"/>
</dbReference>
<evidence type="ECO:0000256" key="2">
    <source>
        <dbReference type="ARBA" id="ARBA00022525"/>
    </source>
</evidence>
<evidence type="ECO:0000256" key="1">
    <source>
        <dbReference type="ARBA" id="ARBA00004613"/>
    </source>
</evidence>
<dbReference type="Pfam" id="PF00353">
    <property type="entry name" value="HemolysinCabind"/>
    <property type="match status" value="4"/>
</dbReference>
<dbReference type="InterPro" id="IPR011049">
    <property type="entry name" value="Serralysin-like_metalloprot_C"/>
</dbReference>
<organism evidence="3 4">
    <name type="scientific">Microvirga puerhi</name>
    <dbReference type="NCBI Taxonomy" id="2876078"/>
    <lineage>
        <taxon>Bacteria</taxon>
        <taxon>Pseudomonadati</taxon>
        <taxon>Pseudomonadota</taxon>
        <taxon>Alphaproteobacteria</taxon>
        <taxon>Hyphomicrobiales</taxon>
        <taxon>Methylobacteriaceae</taxon>
        <taxon>Microvirga</taxon>
    </lineage>
</organism>
<dbReference type="Gene3D" id="2.150.10.10">
    <property type="entry name" value="Serralysin-like metalloprotease, C-terminal"/>
    <property type="match status" value="2"/>
</dbReference>
<sequence>MSIPVQNNTYALLSGHYWSSSVLGYFFADSTNDYRYTDSFMDGFQPVGGEVQQAVRNILQGPTSLQSSGDYMTLTSASAVANLTFYSTGNSLSDIAIGQSSLLERPMAYYPDPTWSDVRAGDVWLSGDIISAQLGSFGYHSTLHELGHALGLKHGHEQGDTHNPFVLSADRDSIEFSVMTYHTYIGDMKEGFGDAVGPQTFMMYDIAALQYLYGANFNTNNTDTVYKWTPERQTFVNGVEVGYDYHIFETIWDGGGIDTYDFSSFDQDMTIDLNPGAWSVVSTSQLAPLGDGHLARGNVFNALQYNGDPRSLIENAIGAIGNDKISGNVADNRLDGSYGNDTLFGGDGNDSLNGGDGNDSLIGGSGNDAIYGGAGDDIVYGGAGADSLNGGAGRNTLSYLDAQGGVTVKLWANSVSGDIAQGDVISGFENVSGGAGGDWLEGDANDNILDGGAGGDLLLGLGGNDLLFGREGNDTLIADWGTDILEGGSGSDLFAIWATTQHAVLNDFKHGEDHIQLSTNLFAGFAALRAAAVQQGDDVLISRTGLDILLKHVQLSTLTASDFQFV</sequence>
<dbReference type="SUPFAM" id="SSF51120">
    <property type="entry name" value="beta-Roll"/>
    <property type="match status" value="2"/>
</dbReference>
<reference evidence="3 4" key="1">
    <citation type="submission" date="2021-09" db="EMBL/GenBank/DDBJ databases">
        <title>The complete genome sequence of a new microorganism.</title>
        <authorList>
            <person name="Zi Z."/>
        </authorList>
    </citation>
    <scope>NUCLEOTIDE SEQUENCE [LARGE SCALE GENOMIC DNA]</scope>
    <source>
        <strain evidence="3 4">WGZ8</strain>
    </source>
</reference>
<dbReference type="EMBL" id="JAIRBM010000001">
    <property type="protein sequence ID" value="MBZ6074911.1"/>
    <property type="molecule type" value="Genomic_DNA"/>
</dbReference>
<dbReference type="InterPro" id="IPR001343">
    <property type="entry name" value="Hemolysn_Ca-bd"/>
</dbReference>
<dbReference type="InterPro" id="IPR050557">
    <property type="entry name" value="RTX_toxin/Mannuronan_C5-epim"/>
</dbReference>
<dbReference type="InterPro" id="IPR034033">
    <property type="entry name" value="Serralysin-like"/>
</dbReference>
<comment type="caution">
    <text evidence="3">The sequence shown here is derived from an EMBL/GenBank/DDBJ whole genome shotgun (WGS) entry which is preliminary data.</text>
</comment>
<evidence type="ECO:0000313" key="3">
    <source>
        <dbReference type="EMBL" id="MBZ6074911.1"/>
    </source>
</evidence>
<dbReference type="Proteomes" id="UP000704176">
    <property type="component" value="Unassembled WGS sequence"/>
</dbReference>
<comment type="subcellular location">
    <subcellularLocation>
        <location evidence="1">Secreted</location>
    </subcellularLocation>
</comment>
<dbReference type="Gene3D" id="3.40.390.10">
    <property type="entry name" value="Collagenase (Catalytic Domain)"/>
    <property type="match status" value="1"/>
</dbReference>
<proteinExistence type="predicted"/>
<dbReference type="PRINTS" id="PR00313">
    <property type="entry name" value="CABNDNGRPT"/>
</dbReference>
<accession>A0ABS7VID2</accession>
<keyword evidence="2" id="KW-0964">Secreted</keyword>
<gene>
    <name evidence="3" type="ORF">K9B37_01160</name>
</gene>
<dbReference type="InterPro" id="IPR018511">
    <property type="entry name" value="Hemolysin-typ_Ca-bd_CS"/>
</dbReference>
<dbReference type="InterPro" id="IPR024079">
    <property type="entry name" value="MetalloPept_cat_dom_sf"/>
</dbReference>
<evidence type="ECO:0000313" key="4">
    <source>
        <dbReference type="Proteomes" id="UP000704176"/>
    </source>
</evidence>